<dbReference type="Pfam" id="PF16732">
    <property type="entry name" value="ComP_DUS"/>
    <property type="match status" value="1"/>
</dbReference>
<keyword evidence="5 6" id="KW-0472">Membrane</keyword>
<dbReference type="Gene3D" id="3.30.700.10">
    <property type="entry name" value="Glycoprotein, Type 4 Pilin"/>
    <property type="match status" value="1"/>
</dbReference>
<keyword evidence="2" id="KW-0488">Methylation</keyword>
<dbReference type="GO" id="GO:0015628">
    <property type="term" value="P:protein secretion by the type II secretion system"/>
    <property type="evidence" value="ECO:0007669"/>
    <property type="project" value="InterPro"/>
</dbReference>
<dbReference type="Pfam" id="PF07963">
    <property type="entry name" value="N_methyl"/>
    <property type="match status" value="1"/>
</dbReference>
<dbReference type="InterPro" id="IPR031982">
    <property type="entry name" value="PilE-like"/>
</dbReference>
<dbReference type="EMBL" id="MLJW01000153">
    <property type="protein sequence ID" value="OIQ96196.1"/>
    <property type="molecule type" value="Genomic_DNA"/>
</dbReference>
<evidence type="ECO:0000313" key="7">
    <source>
        <dbReference type="EMBL" id="OIQ96196.1"/>
    </source>
</evidence>
<dbReference type="InterPro" id="IPR012902">
    <property type="entry name" value="N_methyl_site"/>
</dbReference>
<protein>
    <submittedName>
        <fullName evidence="7">Fimbrial protein</fullName>
    </submittedName>
</protein>
<dbReference type="InterPro" id="IPR045584">
    <property type="entry name" value="Pilin-like"/>
</dbReference>
<sequence>MKAKTQTGFTLIEIMVTVAIVAILAAIALPNYSAYVQRGKIGEAISNLAAMHMSMEQYFLDSANHSYVGGPCTTPPTGTYFTYSCVIPTASTYTIQAVGIASQGMSGFTYTIDESDNRQTTAFPGASGLPASCWYTKVSGC</sequence>
<evidence type="ECO:0000256" key="2">
    <source>
        <dbReference type="ARBA" id="ARBA00022481"/>
    </source>
</evidence>
<name>A0A1J5RVT0_9ZZZZ</name>
<organism evidence="7">
    <name type="scientific">mine drainage metagenome</name>
    <dbReference type="NCBI Taxonomy" id="410659"/>
    <lineage>
        <taxon>unclassified sequences</taxon>
        <taxon>metagenomes</taxon>
        <taxon>ecological metagenomes</taxon>
    </lineage>
</organism>
<dbReference type="PANTHER" id="PTHR30093:SF44">
    <property type="entry name" value="TYPE II SECRETION SYSTEM CORE PROTEIN G"/>
    <property type="match status" value="1"/>
</dbReference>
<dbReference type="PANTHER" id="PTHR30093">
    <property type="entry name" value="GENERAL SECRETION PATHWAY PROTEIN G"/>
    <property type="match status" value="1"/>
</dbReference>
<comment type="caution">
    <text evidence="7">The sequence shown here is derived from an EMBL/GenBank/DDBJ whole genome shotgun (WGS) entry which is preliminary data.</text>
</comment>
<evidence type="ECO:0000256" key="4">
    <source>
        <dbReference type="ARBA" id="ARBA00022989"/>
    </source>
</evidence>
<keyword evidence="4 6" id="KW-1133">Transmembrane helix</keyword>
<dbReference type="GO" id="GO:0015627">
    <property type="term" value="C:type II protein secretion system complex"/>
    <property type="evidence" value="ECO:0007669"/>
    <property type="project" value="InterPro"/>
</dbReference>
<evidence type="ECO:0000256" key="5">
    <source>
        <dbReference type="ARBA" id="ARBA00023136"/>
    </source>
</evidence>
<keyword evidence="3 6" id="KW-0812">Transmembrane</keyword>
<dbReference type="GO" id="GO:0043683">
    <property type="term" value="P:type IV pilus assembly"/>
    <property type="evidence" value="ECO:0007669"/>
    <property type="project" value="InterPro"/>
</dbReference>
<comment type="subcellular location">
    <subcellularLocation>
        <location evidence="1">Membrane</location>
        <topology evidence="1">Single-pass membrane protein</topology>
    </subcellularLocation>
</comment>
<evidence type="ECO:0000256" key="1">
    <source>
        <dbReference type="ARBA" id="ARBA00004167"/>
    </source>
</evidence>
<gene>
    <name evidence="7" type="primary">pilE_10</name>
    <name evidence="7" type="ORF">GALL_218250</name>
</gene>
<feature type="transmembrane region" description="Helical" evidence="6">
    <location>
        <begin position="7"/>
        <end position="29"/>
    </location>
</feature>
<dbReference type="GO" id="GO:0016020">
    <property type="term" value="C:membrane"/>
    <property type="evidence" value="ECO:0007669"/>
    <property type="project" value="UniProtKB-SubCell"/>
</dbReference>
<proteinExistence type="predicted"/>
<dbReference type="PRINTS" id="PR00813">
    <property type="entry name" value="BCTERIALGSPG"/>
</dbReference>
<reference evidence="7" key="1">
    <citation type="submission" date="2016-10" db="EMBL/GenBank/DDBJ databases">
        <title>Sequence of Gallionella enrichment culture.</title>
        <authorList>
            <person name="Poehlein A."/>
            <person name="Muehling M."/>
            <person name="Daniel R."/>
        </authorList>
    </citation>
    <scope>NUCLEOTIDE SEQUENCE</scope>
</reference>
<accession>A0A1J5RVT0</accession>
<dbReference type="SUPFAM" id="SSF54523">
    <property type="entry name" value="Pili subunits"/>
    <property type="match status" value="1"/>
</dbReference>
<evidence type="ECO:0000256" key="6">
    <source>
        <dbReference type="SAM" id="Phobius"/>
    </source>
</evidence>
<dbReference type="AlphaFoldDB" id="A0A1J5RVT0"/>
<dbReference type="PROSITE" id="PS00409">
    <property type="entry name" value="PROKAR_NTER_METHYL"/>
    <property type="match status" value="1"/>
</dbReference>
<evidence type="ECO:0000256" key="3">
    <source>
        <dbReference type="ARBA" id="ARBA00022692"/>
    </source>
</evidence>
<dbReference type="NCBIfam" id="TIGR02532">
    <property type="entry name" value="IV_pilin_GFxxxE"/>
    <property type="match status" value="1"/>
</dbReference>
<dbReference type="InterPro" id="IPR000983">
    <property type="entry name" value="Bac_GSPG_pilin"/>
</dbReference>